<evidence type="ECO:0000256" key="1">
    <source>
        <dbReference type="SAM" id="Phobius"/>
    </source>
</evidence>
<proteinExistence type="predicted"/>
<sequence>MKDNLNRVRERLTWQAPAIFLDIPIGFRIYQTIIFALLIGCGLIVGLIGV</sequence>
<gene>
    <name evidence="2" type="ORF">METZ01_LOCUS110434</name>
</gene>
<dbReference type="EMBL" id="UINC01013302">
    <property type="protein sequence ID" value="SVA57580.1"/>
    <property type="molecule type" value="Genomic_DNA"/>
</dbReference>
<name>A0A381WYQ5_9ZZZZ</name>
<keyword evidence="1" id="KW-1133">Transmembrane helix</keyword>
<feature type="transmembrane region" description="Helical" evidence="1">
    <location>
        <begin position="29"/>
        <end position="49"/>
    </location>
</feature>
<keyword evidence="1" id="KW-0812">Transmembrane</keyword>
<dbReference type="AlphaFoldDB" id="A0A381WYQ5"/>
<reference evidence="2" key="1">
    <citation type="submission" date="2018-05" db="EMBL/GenBank/DDBJ databases">
        <authorList>
            <person name="Lanie J.A."/>
            <person name="Ng W.-L."/>
            <person name="Kazmierczak K.M."/>
            <person name="Andrzejewski T.M."/>
            <person name="Davidsen T.M."/>
            <person name="Wayne K.J."/>
            <person name="Tettelin H."/>
            <person name="Glass J.I."/>
            <person name="Rusch D."/>
            <person name="Podicherti R."/>
            <person name="Tsui H.-C.T."/>
            <person name="Winkler M.E."/>
        </authorList>
    </citation>
    <scope>NUCLEOTIDE SEQUENCE</scope>
</reference>
<protein>
    <submittedName>
        <fullName evidence="2">Uncharacterized protein</fullName>
    </submittedName>
</protein>
<keyword evidence="1" id="KW-0472">Membrane</keyword>
<accession>A0A381WYQ5</accession>
<evidence type="ECO:0000313" key="2">
    <source>
        <dbReference type="EMBL" id="SVA57580.1"/>
    </source>
</evidence>
<organism evidence="2">
    <name type="scientific">marine metagenome</name>
    <dbReference type="NCBI Taxonomy" id="408172"/>
    <lineage>
        <taxon>unclassified sequences</taxon>
        <taxon>metagenomes</taxon>
        <taxon>ecological metagenomes</taxon>
    </lineage>
</organism>